<keyword evidence="2" id="KW-1185">Reference proteome</keyword>
<comment type="caution">
    <text evidence="1">The sequence shown here is derived from an EMBL/GenBank/DDBJ whole genome shotgun (WGS) entry which is preliminary data.</text>
</comment>
<dbReference type="RefSeq" id="WP_130511244.1">
    <property type="nucleotide sequence ID" value="NZ_SHKY01000001.1"/>
</dbReference>
<reference evidence="1 2" key="1">
    <citation type="submission" date="2019-02" db="EMBL/GenBank/DDBJ databases">
        <title>Sequencing the genomes of 1000 actinobacteria strains.</title>
        <authorList>
            <person name="Klenk H.-P."/>
        </authorList>
    </citation>
    <scope>NUCLEOTIDE SEQUENCE [LARGE SCALE GENOMIC DNA]</scope>
    <source>
        <strain evidence="1 2">DSM 45162</strain>
    </source>
</reference>
<evidence type="ECO:0000313" key="1">
    <source>
        <dbReference type="EMBL" id="RZU52655.1"/>
    </source>
</evidence>
<dbReference type="OrthoDB" id="3397289at2"/>
<dbReference type="EMBL" id="SHKY01000001">
    <property type="protein sequence ID" value="RZU52655.1"/>
    <property type="molecule type" value="Genomic_DNA"/>
</dbReference>
<evidence type="ECO:0000313" key="2">
    <source>
        <dbReference type="Proteomes" id="UP000292564"/>
    </source>
</evidence>
<proteinExistence type="predicted"/>
<accession>A0A4Q7ZQD0</accession>
<gene>
    <name evidence="1" type="ORF">EV385_4530</name>
</gene>
<dbReference type="Proteomes" id="UP000292564">
    <property type="component" value="Unassembled WGS sequence"/>
</dbReference>
<protein>
    <submittedName>
        <fullName evidence="1">Uncharacterized protein</fullName>
    </submittedName>
</protein>
<sequence>MKLLRRRPKLPAASRPALHPDERVLAWAYVGPEPGGPVVVATNQGLWLPERARLGWHEIHKAAWSGRELRITPADVAEQRDGYKVLVDGPIVTCLLLEPGELPDQVRARVTRSVAYTAHHALSPGGVRVVGRRVSGVDGLSWAVRYDSGTPVDAEPVIELTDELVGVAREATAPPA</sequence>
<name>A0A4Q7ZQD0_9ACTN</name>
<dbReference type="AlphaFoldDB" id="A0A4Q7ZQD0"/>
<organism evidence="1 2">
    <name type="scientific">Krasilnikovia cinnamomea</name>
    <dbReference type="NCBI Taxonomy" id="349313"/>
    <lineage>
        <taxon>Bacteria</taxon>
        <taxon>Bacillati</taxon>
        <taxon>Actinomycetota</taxon>
        <taxon>Actinomycetes</taxon>
        <taxon>Micromonosporales</taxon>
        <taxon>Micromonosporaceae</taxon>
        <taxon>Krasilnikovia</taxon>
    </lineage>
</organism>